<accession>T1K5F8</accession>
<dbReference type="AlphaFoldDB" id="T1K5F8"/>
<dbReference type="CDD" id="cd23589">
    <property type="entry name" value="TFP_LU_ECD_Rtv"/>
    <property type="match status" value="1"/>
</dbReference>
<evidence type="ECO:0000256" key="2">
    <source>
        <dbReference type="ARBA" id="ARBA00023180"/>
    </source>
</evidence>
<dbReference type="KEGG" id="tut:107360243"/>
<evidence type="ECO:0000256" key="1">
    <source>
        <dbReference type="ARBA" id="ARBA00022729"/>
    </source>
</evidence>
<proteinExistence type="predicted"/>
<feature type="signal peptide" evidence="4">
    <location>
        <begin position="1"/>
        <end position="17"/>
    </location>
</feature>
<dbReference type="InterPro" id="IPR031424">
    <property type="entry name" value="QVR-like"/>
</dbReference>
<keyword evidence="6" id="KW-1185">Reference proteome</keyword>
<dbReference type="EMBL" id="CAEY01001588">
    <property type="status" value="NOT_ANNOTATED_CDS"/>
    <property type="molecule type" value="Genomic_DNA"/>
</dbReference>
<dbReference type="GO" id="GO:0032222">
    <property type="term" value="P:regulation of synaptic transmission, cholinergic"/>
    <property type="evidence" value="ECO:0007669"/>
    <property type="project" value="InterPro"/>
</dbReference>
<gene>
    <name evidence="5" type="primary">107360243</name>
</gene>
<protein>
    <submittedName>
        <fullName evidence="5">Uncharacterized protein</fullName>
    </submittedName>
</protein>
<dbReference type="Pfam" id="PF17064">
    <property type="entry name" value="QVR"/>
    <property type="match status" value="1"/>
</dbReference>
<organism evidence="5 6">
    <name type="scientific">Tetranychus urticae</name>
    <name type="common">Two-spotted spider mite</name>
    <dbReference type="NCBI Taxonomy" id="32264"/>
    <lineage>
        <taxon>Eukaryota</taxon>
        <taxon>Metazoa</taxon>
        <taxon>Ecdysozoa</taxon>
        <taxon>Arthropoda</taxon>
        <taxon>Chelicerata</taxon>
        <taxon>Arachnida</taxon>
        <taxon>Acari</taxon>
        <taxon>Acariformes</taxon>
        <taxon>Trombidiformes</taxon>
        <taxon>Prostigmata</taxon>
        <taxon>Eleutherengona</taxon>
        <taxon>Raphignathae</taxon>
        <taxon>Tetranychoidea</taxon>
        <taxon>Tetranychidae</taxon>
        <taxon>Tetranychus</taxon>
    </lineage>
</organism>
<evidence type="ECO:0000256" key="4">
    <source>
        <dbReference type="SAM" id="SignalP"/>
    </source>
</evidence>
<evidence type="ECO:0000256" key="3">
    <source>
        <dbReference type="SAM" id="Phobius"/>
    </source>
</evidence>
<dbReference type="InterPro" id="IPR050975">
    <property type="entry name" value="Sleep_regulator"/>
</dbReference>
<evidence type="ECO:0000313" key="6">
    <source>
        <dbReference type="Proteomes" id="UP000015104"/>
    </source>
</evidence>
<keyword evidence="2" id="KW-0325">Glycoprotein</keyword>
<keyword evidence="3" id="KW-0812">Transmembrane</keyword>
<dbReference type="EnsemblMetazoa" id="tetur05g06110.1">
    <property type="protein sequence ID" value="tetur05g06110.1"/>
    <property type="gene ID" value="tetur05g06110"/>
</dbReference>
<dbReference type="OrthoDB" id="9988013at2759"/>
<reference evidence="5" key="2">
    <citation type="submission" date="2015-06" db="UniProtKB">
        <authorList>
            <consortium name="EnsemblMetazoa"/>
        </authorList>
    </citation>
    <scope>IDENTIFICATION</scope>
</reference>
<name>T1K5F8_TETUR</name>
<dbReference type="eggNOG" id="ENOG502S150">
    <property type="taxonomic scope" value="Eukaryota"/>
</dbReference>
<dbReference type="PANTHER" id="PTHR33562">
    <property type="entry name" value="ATILLA, ISOFORM B-RELATED-RELATED"/>
    <property type="match status" value="1"/>
</dbReference>
<keyword evidence="3" id="KW-0472">Membrane</keyword>
<feature type="transmembrane region" description="Helical" evidence="3">
    <location>
        <begin position="123"/>
        <end position="143"/>
    </location>
</feature>
<dbReference type="HOGENOM" id="CLU_129648_0_0_1"/>
<dbReference type="GO" id="GO:0030431">
    <property type="term" value="P:sleep"/>
    <property type="evidence" value="ECO:0007669"/>
    <property type="project" value="InterPro"/>
</dbReference>
<reference evidence="6" key="1">
    <citation type="submission" date="2011-08" db="EMBL/GenBank/DDBJ databases">
        <authorList>
            <person name="Rombauts S."/>
        </authorList>
    </citation>
    <scope>NUCLEOTIDE SEQUENCE</scope>
    <source>
        <strain evidence="6">London</strain>
    </source>
</reference>
<dbReference type="Proteomes" id="UP000015104">
    <property type="component" value="Unassembled WGS sequence"/>
</dbReference>
<keyword evidence="3" id="KW-1133">Transmembrane helix</keyword>
<keyword evidence="1 4" id="KW-0732">Signal</keyword>
<sequence length="144" mass="16302">MIITVIILVSLFSAIESQSRVKYCYVCRSRGSLGDCGDPFPWNQTTVKDLKGVEASPCPSGWCGKTIEGKEGDPIVATERMCLQRPPTDQEERCSETFFENKREPLFMCFCRGHLCNHSSSLFVNYGILAVMPVFTYLYQYLFA</sequence>
<evidence type="ECO:0000313" key="5">
    <source>
        <dbReference type="EnsemblMetazoa" id="tetur05g06110.1"/>
    </source>
</evidence>
<feature type="chain" id="PRO_5021330618" evidence="4">
    <location>
        <begin position="18"/>
        <end position="144"/>
    </location>
</feature>
<dbReference type="OMA" id="SCKDPFN"/>
<dbReference type="PANTHER" id="PTHR33562:SF22">
    <property type="entry name" value="PROTEIN QUIVER"/>
    <property type="match status" value="1"/>
</dbReference>